<evidence type="ECO:0000256" key="2">
    <source>
        <dbReference type="ARBA" id="ARBA00004123"/>
    </source>
</evidence>
<dbReference type="InterPro" id="IPR054542">
    <property type="entry name" value="Cys_met_metab_PP"/>
</dbReference>
<evidence type="ECO:0000256" key="13">
    <source>
        <dbReference type="ARBA" id="ARBA00023306"/>
    </source>
</evidence>
<sequence length="1858" mass="204747">MAPPFVFPQILRALEEDPEDNHRLFAQNTVDVTSLRPSDLEEFVKGVSFDLSDRELFCIEDQDVFDRVYSLIRSFYSLPPSCKCNLVESLRSNLSVLLPNVDSISRSVPDQDDEVPIIDRITSHRNALKIYTYFLLTIITTEETHISSVDSTKVPARGRKKQIIQSWNWEPQRGRMLNLIANSLEINLSLLFGSPDLDENYLSFIAKNSFSLFENAAILKDAEAKDALCRIIGAAATKYRYIVQSCASVMHLIHKYDFAVVHVADAVARAESKYSDGTLAVTIIRDIGRTDPKAYVKDTAGADNVGRFLVELADRLPKLMSTNVGVLVPHFGGESYKIRNALVGVLGKLVAKAFTDAEGEVGTKSLRLRTKQAMLEILLERCRDVSAYTRSRVLQVWAELCEEHSVSIGLWNEVASISAGRLEDKSAIVRKSALNLLITMLQHNPFGPQLRIASFEATLEQYKRKLNELEPSLPTEHSSKEPTSDGDSCNGDGEIDDLHLEVTNKTHQDSLPDSCQPDIGEEISEKDVSVPDIGNLEQTKALIASLEAGLRFSKCMSDSMPILVQLMASSSASDVENAILLLMRCKQFQIDGAEACLRKILPLAFSQDKSIYEAVENAFISIYIRKNPVDTAKQLLNLAIESNIGDQAALEFIVNALVSKGEISSSTTSALWDFFCFNINGTTAEQSRGALSVLCMAAKSSSRILGSHIQDIIDIGFGRWAKVDPLLARTACTAIQRLSEEDRKKLLLSSGSRLFGILESLIAGNWLPENIFYTTADKAISAIYMIHPTPETLASTIIKKSLGTVFDVVGQDQAQNDTEDNNVDILTTVQVAKLSRFLFVVSHIAMNQLVYIESCIQKIRRQKTKKDKAAAESQNTDENLEATQQNNSINAELGLAASDDALLDTLAERAEREIVSTGSGEKNLIGDCATFLSKLCRNFSLLQKHPELQASAMLALCRCMIIDASFCESNLQLLFTVVENAPSDVVRSNCTLSLGDLAVRFPNLLEPWTENMYARLRDASVSVRKNAVLVLSHLILNDMMKVKGHINEMAICIEDDVERISSLAKLFFHELSKKGSNPIYNLLPDILGQLSNRNLKRESFCNVMQFLIGSIKKDKQMEALVEKLCNRFSGVTDGKQWEYISYSLSLLTFTEKGIKKLIESFKSYEHALAEDLVTENFRSIINKGKKFAKPELKACIEEFEEKVNKFHMEKKEQEETARNAQVHIEKAKNMESLVVTSKVKEELVEEYDEDEDEDSEIVDPSMEEAGDVSVASGSEGEPSESEGEASDSEGVASDSEEEPHSEQCGTTNPHSLNQKTSGGEEGESGSKRRSNIKRGDRTESSSSIRRNLRSAREVRIVSVAAIISSANISDEKPTPEKKLLFSLSLSLSLSSTEMVASSLSLHSSFVPSFADLSDRGLFSKNAPTSVSISKVPAWEKKQISNRNLLKLNCVMEKSIDGQTHSAVTTTTDCLNAIEFKEEASVSTLLVNSDNKFDPFDAMSTPLYQTATFKQPSAIENGPYDYTRSGNPTRDALESLLAKLDKADRAFCFTSGMAALSAVTHLLKNGEEIVAGDDVYGGSDRLLSQVVPRSGVLVKRVNTTNLEEVAAAFGPRTKLVWLESPTNPRQQISDIRKIAEMAHAHGALVLVDNSIMSPVLSLPLELGADIVMHSATKFIAGHSDVMAGVLAVKGEKLAKELYFLQNSEGSGLAPFDCWLCLRGIKTMALRIEKQQENARKIALYLSSNPRVKKVYYAGLPDHPGHHLHFSQAKGAGSVFSFITGSVALSKHLVETTKYFSIAVSFGSVKSLISMPCFMSHASIPAEVREARGLTEDLVRISAGIEDADDLISDLDNAFKTGPL</sequence>
<evidence type="ECO:0000259" key="20">
    <source>
        <dbReference type="Pfam" id="PF12717"/>
    </source>
</evidence>
<feature type="compositionally biased region" description="Acidic residues" evidence="19">
    <location>
        <begin position="1277"/>
        <end position="1287"/>
    </location>
</feature>
<dbReference type="GO" id="GO:0010032">
    <property type="term" value="P:meiotic chromosome condensation"/>
    <property type="evidence" value="ECO:0007669"/>
    <property type="project" value="TreeGrafter"/>
</dbReference>
<keyword evidence="6" id="KW-0132">Cell division</keyword>
<evidence type="ECO:0000256" key="17">
    <source>
        <dbReference type="ARBA" id="ARBA00073814"/>
    </source>
</evidence>
<evidence type="ECO:0000256" key="12">
    <source>
        <dbReference type="ARBA" id="ARBA00023242"/>
    </source>
</evidence>
<accession>A0A6D2LH86</accession>
<dbReference type="InterPro" id="IPR016024">
    <property type="entry name" value="ARM-type_fold"/>
</dbReference>
<keyword evidence="10" id="KW-0486">Methionine biosynthesis</keyword>
<comment type="subcellular location">
    <subcellularLocation>
        <location evidence="2">Nucleus</location>
    </subcellularLocation>
</comment>
<dbReference type="SUPFAM" id="SSF53383">
    <property type="entry name" value="PLP-dependent transferases"/>
    <property type="match status" value="1"/>
</dbReference>
<comment type="cofactor">
    <cofactor evidence="1">
        <name>pyridoxal 5'-phosphate</name>
        <dbReference type="ChEBI" id="CHEBI:597326"/>
    </cofactor>
</comment>
<dbReference type="Pfam" id="PF12717">
    <property type="entry name" value="Cnd1"/>
    <property type="match status" value="1"/>
</dbReference>
<dbReference type="InterPro" id="IPR000277">
    <property type="entry name" value="Cys/Met-Metab_PyrdxlP-dep_enz"/>
</dbReference>
<keyword evidence="18" id="KW-0175">Coiled coil</keyword>
<proteinExistence type="inferred from homology"/>
<dbReference type="InterPro" id="IPR024324">
    <property type="entry name" value="Condensin_cplx_su1_N"/>
</dbReference>
<dbReference type="InterPro" id="IPR015424">
    <property type="entry name" value="PyrdxlP-dep_Trfase"/>
</dbReference>
<evidence type="ECO:0000256" key="14">
    <source>
        <dbReference type="ARBA" id="ARBA00047213"/>
    </source>
</evidence>
<dbReference type="PANTHER" id="PTHR14222:SF2">
    <property type="entry name" value="CONDENSIN COMPLEX SUBUNIT 1"/>
    <property type="match status" value="1"/>
</dbReference>
<dbReference type="CDD" id="cd00614">
    <property type="entry name" value="CGS_like"/>
    <property type="match status" value="1"/>
</dbReference>
<dbReference type="EMBL" id="CACVBM020001829">
    <property type="protein sequence ID" value="CAA7060549.1"/>
    <property type="molecule type" value="Genomic_DNA"/>
</dbReference>
<dbReference type="InterPro" id="IPR032682">
    <property type="entry name" value="Cnd1_C"/>
</dbReference>
<dbReference type="Proteomes" id="UP000467841">
    <property type="component" value="Unassembled WGS sequence"/>
</dbReference>
<dbReference type="GO" id="GO:0042393">
    <property type="term" value="F:histone binding"/>
    <property type="evidence" value="ECO:0007669"/>
    <property type="project" value="TreeGrafter"/>
</dbReference>
<dbReference type="InterPro" id="IPR006238">
    <property type="entry name" value="Cys_b_lyase_euk"/>
</dbReference>
<evidence type="ECO:0000259" key="21">
    <source>
        <dbReference type="Pfam" id="PF12922"/>
    </source>
</evidence>
<evidence type="ECO:0000256" key="3">
    <source>
        <dbReference type="ARBA" id="ARBA00009077"/>
    </source>
</evidence>
<keyword evidence="9" id="KW-0226">DNA condensation</keyword>
<evidence type="ECO:0000256" key="11">
    <source>
        <dbReference type="ARBA" id="ARBA00023239"/>
    </source>
</evidence>
<evidence type="ECO:0000313" key="23">
    <source>
        <dbReference type="Proteomes" id="UP000467841"/>
    </source>
</evidence>
<dbReference type="GO" id="GO:0051301">
    <property type="term" value="P:cell division"/>
    <property type="evidence" value="ECO:0007669"/>
    <property type="project" value="UniProtKB-KW"/>
</dbReference>
<name>A0A6D2LH86_9BRAS</name>
<keyword evidence="12" id="KW-0539">Nucleus</keyword>
<dbReference type="InterPro" id="IPR011989">
    <property type="entry name" value="ARM-like"/>
</dbReference>
<evidence type="ECO:0000256" key="5">
    <source>
        <dbReference type="ARBA" id="ARBA00022605"/>
    </source>
</evidence>
<dbReference type="GO" id="GO:0007076">
    <property type="term" value="P:mitotic chromosome condensation"/>
    <property type="evidence" value="ECO:0007669"/>
    <property type="project" value="InterPro"/>
</dbReference>
<feature type="region of interest" description="Disordered" evidence="19">
    <location>
        <begin position="1244"/>
        <end position="1346"/>
    </location>
</feature>
<organism evidence="22 23">
    <name type="scientific">Microthlaspi erraticum</name>
    <dbReference type="NCBI Taxonomy" id="1685480"/>
    <lineage>
        <taxon>Eukaryota</taxon>
        <taxon>Viridiplantae</taxon>
        <taxon>Streptophyta</taxon>
        <taxon>Embryophyta</taxon>
        <taxon>Tracheophyta</taxon>
        <taxon>Spermatophyta</taxon>
        <taxon>Magnoliopsida</taxon>
        <taxon>eudicotyledons</taxon>
        <taxon>Gunneridae</taxon>
        <taxon>Pentapetalae</taxon>
        <taxon>rosids</taxon>
        <taxon>malvids</taxon>
        <taxon>Brassicales</taxon>
        <taxon>Brassicaceae</taxon>
        <taxon>Coluteocarpeae</taxon>
        <taxon>Microthlaspi</taxon>
    </lineage>
</organism>
<dbReference type="PROSITE" id="PS00868">
    <property type="entry name" value="CYS_MET_METAB_PP"/>
    <property type="match status" value="1"/>
</dbReference>
<feature type="domain" description="Condensin complex subunit 1 C-terminal" evidence="20">
    <location>
        <begin position="985"/>
        <end position="1144"/>
    </location>
</feature>
<evidence type="ECO:0000256" key="19">
    <source>
        <dbReference type="SAM" id="MobiDB-lite"/>
    </source>
</evidence>
<dbReference type="Gene3D" id="1.25.10.10">
    <property type="entry name" value="Leucine-rich Repeat Variant"/>
    <property type="match status" value="2"/>
</dbReference>
<dbReference type="NCBIfam" id="TIGR01329">
    <property type="entry name" value="cysta_beta_ly_E"/>
    <property type="match status" value="1"/>
</dbReference>
<keyword evidence="13" id="KW-0131">Cell cycle</keyword>
<feature type="region of interest" description="Disordered" evidence="19">
    <location>
        <begin position="470"/>
        <end position="495"/>
    </location>
</feature>
<dbReference type="Gene3D" id="3.40.640.10">
    <property type="entry name" value="Type I PLP-dependent aspartate aminotransferase-like (Major domain)"/>
    <property type="match status" value="1"/>
</dbReference>
<evidence type="ECO:0000256" key="4">
    <source>
        <dbReference type="ARBA" id="ARBA00012224"/>
    </source>
</evidence>
<dbReference type="PANTHER" id="PTHR14222">
    <property type="entry name" value="CONDENSIN"/>
    <property type="match status" value="1"/>
</dbReference>
<keyword evidence="8" id="KW-0663">Pyridoxal phosphate</keyword>
<evidence type="ECO:0000256" key="16">
    <source>
        <dbReference type="ARBA" id="ARBA00064715"/>
    </source>
</evidence>
<dbReference type="FunFam" id="3.40.640.10:FF:000009">
    <property type="entry name" value="Cystathionine gamma-synthase homolog"/>
    <property type="match status" value="1"/>
</dbReference>
<gene>
    <name evidence="22" type="ORF">MERR_LOCUS47785</name>
</gene>
<dbReference type="GO" id="GO:0005634">
    <property type="term" value="C:nucleus"/>
    <property type="evidence" value="ECO:0007669"/>
    <property type="project" value="UniProtKB-SubCell"/>
</dbReference>
<feature type="domain" description="Condensin complex subunit 1 N-terminal" evidence="21">
    <location>
        <begin position="81"/>
        <end position="242"/>
    </location>
</feature>
<dbReference type="Gene3D" id="3.90.1150.10">
    <property type="entry name" value="Aspartate Aminotransferase, domain 1"/>
    <property type="match status" value="1"/>
</dbReference>
<feature type="compositionally biased region" description="Polar residues" evidence="19">
    <location>
        <begin position="1303"/>
        <end position="1316"/>
    </location>
</feature>
<comment type="similarity">
    <text evidence="3">Belongs to the trans-sulfuration enzymes family.</text>
</comment>
<dbReference type="GO" id="GO:0000779">
    <property type="term" value="C:condensed chromosome, centromeric region"/>
    <property type="evidence" value="ECO:0007669"/>
    <property type="project" value="TreeGrafter"/>
</dbReference>
<feature type="coiled-coil region" evidence="18">
    <location>
        <begin position="1196"/>
        <end position="1230"/>
    </location>
</feature>
<dbReference type="GO" id="GO:0071266">
    <property type="term" value="P:'de novo' L-methionine biosynthetic process"/>
    <property type="evidence" value="ECO:0007669"/>
    <property type="project" value="InterPro"/>
</dbReference>
<comment type="caution">
    <text evidence="22">The sequence shown here is derived from an EMBL/GenBank/DDBJ whole genome shotgun (WGS) entry which is preliminary data.</text>
</comment>
<dbReference type="GO" id="GO:0030170">
    <property type="term" value="F:pyridoxal phosphate binding"/>
    <property type="evidence" value="ECO:0007669"/>
    <property type="project" value="InterPro"/>
</dbReference>
<keyword evidence="5" id="KW-0028">Amino-acid biosynthesis</keyword>
<dbReference type="FunFam" id="1.25.10.10:FF:000403">
    <property type="entry name" value="Condensin complex subunit 1"/>
    <property type="match status" value="1"/>
</dbReference>
<reference evidence="22" key="1">
    <citation type="submission" date="2020-01" db="EMBL/GenBank/DDBJ databases">
        <authorList>
            <person name="Mishra B."/>
        </authorList>
    </citation>
    <scope>NUCLEOTIDE SEQUENCE [LARGE SCALE GENOMIC DNA]</scope>
</reference>
<dbReference type="Pfam" id="PF01053">
    <property type="entry name" value="Cys_Met_Meta_PP"/>
    <property type="match status" value="1"/>
</dbReference>
<dbReference type="EC" id="4.4.1.13" evidence="4"/>
<dbReference type="OrthoDB" id="436262at2759"/>
<evidence type="ECO:0000256" key="8">
    <source>
        <dbReference type="ARBA" id="ARBA00022898"/>
    </source>
</evidence>
<evidence type="ECO:0000313" key="22">
    <source>
        <dbReference type="EMBL" id="CAA7060549.1"/>
    </source>
</evidence>
<evidence type="ECO:0000256" key="7">
    <source>
        <dbReference type="ARBA" id="ARBA00022776"/>
    </source>
</evidence>
<dbReference type="GO" id="GO:0019346">
    <property type="term" value="P:transsulfuration"/>
    <property type="evidence" value="ECO:0007669"/>
    <property type="project" value="InterPro"/>
</dbReference>
<keyword evidence="11" id="KW-0456">Lyase</keyword>
<dbReference type="SMR" id="A0A6D2LH86"/>
<dbReference type="InterPro" id="IPR015422">
    <property type="entry name" value="PyrdxlP-dep_Trfase_small"/>
</dbReference>
<protein>
    <recommendedName>
        <fullName evidence="17">Cystathionine beta-lyase, chloroplastic</fullName>
        <ecNumber evidence="4">4.4.1.13</ecNumber>
    </recommendedName>
    <alternativeName>
        <fullName evidence="14">Cysteine-S-conjugate beta-lyase</fullName>
    </alternativeName>
</protein>
<evidence type="ECO:0000256" key="6">
    <source>
        <dbReference type="ARBA" id="ARBA00022618"/>
    </source>
</evidence>
<keyword evidence="7" id="KW-0498">Mitosis</keyword>
<dbReference type="FunFam" id="3.90.1150.10:FF:000013">
    <property type="entry name" value="Cystathionine beta-lyase"/>
    <property type="match status" value="1"/>
</dbReference>
<evidence type="ECO:0000256" key="9">
    <source>
        <dbReference type="ARBA" id="ARBA00023067"/>
    </source>
</evidence>
<keyword evidence="23" id="KW-1185">Reference proteome</keyword>
<feature type="compositionally biased region" description="Acidic residues" evidence="19">
    <location>
        <begin position="1244"/>
        <end position="1266"/>
    </location>
</feature>
<evidence type="ECO:0000256" key="1">
    <source>
        <dbReference type="ARBA" id="ARBA00001933"/>
    </source>
</evidence>
<dbReference type="GO" id="GO:0000796">
    <property type="term" value="C:condensin complex"/>
    <property type="evidence" value="ECO:0007669"/>
    <property type="project" value="TreeGrafter"/>
</dbReference>
<comment type="catalytic activity">
    <reaction evidence="15">
        <text>L,L-cystathionine + H2O = L-homocysteine + pyruvate + NH4(+)</text>
        <dbReference type="Rhea" id="RHEA:13965"/>
        <dbReference type="ChEBI" id="CHEBI:15361"/>
        <dbReference type="ChEBI" id="CHEBI:15377"/>
        <dbReference type="ChEBI" id="CHEBI:28938"/>
        <dbReference type="ChEBI" id="CHEBI:58161"/>
        <dbReference type="ChEBI" id="CHEBI:58199"/>
    </reaction>
    <physiologicalReaction direction="left-to-right" evidence="15">
        <dbReference type="Rhea" id="RHEA:13966"/>
    </physiologicalReaction>
</comment>
<evidence type="ECO:0000256" key="18">
    <source>
        <dbReference type="SAM" id="Coils"/>
    </source>
</evidence>
<dbReference type="InterPro" id="IPR015421">
    <property type="entry name" value="PyrdxlP-dep_Trfase_major"/>
</dbReference>
<evidence type="ECO:0000256" key="10">
    <source>
        <dbReference type="ARBA" id="ARBA00023167"/>
    </source>
</evidence>
<dbReference type="GO" id="GO:0047804">
    <property type="term" value="F:cysteine-S-conjugate beta-lyase activity"/>
    <property type="evidence" value="ECO:0007669"/>
    <property type="project" value="UniProtKB-EC"/>
</dbReference>
<dbReference type="Pfam" id="PF12922">
    <property type="entry name" value="Cnd1_N"/>
    <property type="match status" value="1"/>
</dbReference>
<comment type="subunit">
    <text evidence="16">Forms homodimers. May form homotetramers from two homodimers.</text>
</comment>
<dbReference type="InterPro" id="IPR026971">
    <property type="entry name" value="CND1/NCAPD3"/>
</dbReference>
<dbReference type="SUPFAM" id="SSF48371">
    <property type="entry name" value="ARM repeat"/>
    <property type="match status" value="1"/>
</dbReference>
<evidence type="ECO:0000256" key="15">
    <source>
        <dbReference type="ARBA" id="ARBA00052283"/>
    </source>
</evidence>